<feature type="transmembrane region" description="Helical" evidence="17">
    <location>
        <begin position="7"/>
        <end position="29"/>
    </location>
</feature>
<name>A0ABY5AR09_9CYAN</name>
<keyword evidence="11 17" id="KW-0472">Membrane</keyword>
<comment type="function">
    <text evidence="17">Catalyzes the dephosphorylation of undecaprenyl diphosphate (UPP). Confers resistance to bacitracin.</text>
</comment>
<evidence type="ECO:0000256" key="1">
    <source>
        <dbReference type="ARBA" id="ARBA00004651"/>
    </source>
</evidence>
<keyword evidence="13 17" id="KW-0961">Cell wall biogenesis/degradation</keyword>
<keyword evidence="9 17" id="KW-0573">Peptidoglycan synthesis</keyword>
<dbReference type="RefSeq" id="WP_252663236.1">
    <property type="nucleotide sequence ID" value="NZ_CP098611.1"/>
</dbReference>
<evidence type="ECO:0000256" key="10">
    <source>
        <dbReference type="ARBA" id="ARBA00022989"/>
    </source>
</evidence>
<keyword evidence="5 17" id="KW-1003">Cell membrane</keyword>
<evidence type="ECO:0000256" key="17">
    <source>
        <dbReference type="HAMAP-Rule" id="MF_01006"/>
    </source>
</evidence>
<evidence type="ECO:0000256" key="14">
    <source>
        <dbReference type="ARBA" id="ARBA00032707"/>
    </source>
</evidence>
<gene>
    <name evidence="17" type="primary">uppP</name>
    <name evidence="18" type="ORF">NEA10_00220</name>
</gene>
<feature type="transmembrane region" description="Helical" evidence="17">
    <location>
        <begin position="218"/>
        <end position="239"/>
    </location>
</feature>
<dbReference type="EC" id="3.6.1.27" evidence="3 17"/>
<feature type="transmembrane region" description="Helical" evidence="17">
    <location>
        <begin position="115"/>
        <end position="138"/>
    </location>
</feature>
<protein>
    <recommendedName>
        <fullName evidence="4 17">Undecaprenyl-diphosphatase</fullName>
        <ecNumber evidence="3 17">3.6.1.27</ecNumber>
    </recommendedName>
    <alternativeName>
        <fullName evidence="15 17">Bacitracin resistance protein</fullName>
    </alternativeName>
    <alternativeName>
        <fullName evidence="14 17">Undecaprenyl pyrophosphate phosphatase</fullName>
    </alternativeName>
</protein>
<evidence type="ECO:0000256" key="2">
    <source>
        <dbReference type="ARBA" id="ARBA00010621"/>
    </source>
</evidence>
<keyword evidence="12 17" id="KW-0046">Antibiotic resistance</keyword>
<keyword evidence="10 17" id="KW-1133">Transmembrane helix</keyword>
<comment type="similarity">
    <text evidence="2 17">Belongs to the UppP family.</text>
</comment>
<feature type="transmembrane region" description="Helical" evidence="17">
    <location>
        <begin position="251"/>
        <end position="277"/>
    </location>
</feature>
<feature type="transmembrane region" description="Helical" evidence="17">
    <location>
        <begin position="283"/>
        <end position="306"/>
    </location>
</feature>
<keyword evidence="7 17" id="KW-0378">Hydrolase</keyword>
<evidence type="ECO:0000256" key="4">
    <source>
        <dbReference type="ARBA" id="ARBA00021581"/>
    </source>
</evidence>
<evidence type="ECO:0000256" key="16">
    <source>
        <dbReference type="ARBA" id="ARBA00047594"/>
    </source>
</evidence>
<comment type="miscellaneous">
    <text evidence="17">Bacitracin is thought to be involved in the inhibition of peptidoglycan synthesis by sequestering undecaprenyl diphosphate, thereby reducing the pool of lipid carrier available.</text>
</comment>
<dbReference type="Proteomes" id="UP001056708">
    <property type="component" value="Chromosome"/>
</dbReference>
<dbReference type="PANTHER" id="PTHR30622">
    <property type="entry name" value="UNDECAPRENYL-DIPHOSPHATASE"/>
    <property type="match status" value="1"/>
</dbReference>
<dbReference type="PANTHER" id="PTHR30622:SF2">
    <property type="entry name" value="UNDECAPRENYL-DIPHOSPHATASE"/>
    <property type="match status" value="1"/>
</dbReference>
<evidence type="ECO:0000256" key="12">
    <source>
        <dbReference type="ARBA" id="ARBA00023251"/>
    </source>
</evidence>
<evidence type="ECO:0000256" key="11">
    <source>
        <dbReference type="ARBA" id="ARBA00023136"/>
    </source>
</evidence>
<feature type="transmembrane region" description="Helical" evidence="17">
    <location>
        <begin position="49"/>
        <end position="68"/>
    </location>
</feature>
<dbReference type="EMBL" id="CP098611">
    <property type="protein sequence ID" value="USR91206.1"/>
    <property type="molecule type" value="Genomic_DNA"/>
</dbReference>
<organism evidence="18 19">
    <name type="scientific">Phormidium yuhuli AB48</name>
    <dbReference type="NCBI Taxonomy" id="2940671"/>
    <lineage>
        <taxon>Bacteria</taxon>
        <taxon>Bacillati</taxon>
        <taxon>Cyanobacteriota</taxon>
        <taxon>Cyanophyceae</taxon>
        <taxon>Oscillatoriophycideae</taxon>
        <taxon>Oscillatoriales</taxon>
        <taxon>Oscillatoriaceae</taxon>
        <taxon>Phormidium</taxon>
        <taxon>Phormidium yuhuli</taxon>
    </lineage>
</organism>
<evidence type="ECO:0000313" key="19">
    <source>
        <dbReference type="Proteomes" id="UP001056708"/>
    </source>
</evidence>
<sequence length="307" mass="34247">MTIFESILLGIIQGIFMFFPVSSTSHLVLTQHWLIQQGSSLPSPESAEMILFDLIVHVGTLISIAVVFRRSLSRFLAQVWRDLAQLLSEWRSQPGQFKGLTSLLVPTHPREGDRLYLRLAVLGLLSVFVTGLIGFPMRSLFKEIFAHPLAISVTLTITGILLWYTDRKLRQPRGLRQITPWVATVIGIGQGLALMPGLSRSGMTISFALFVGLKRQWAAEYSFFIAFPTILGATALQLIDVLRADSLTLEFLPLFIGFLVAAVVGIGALQIVLNFLYKARFRYFSYYLWVLAIIVAWGAISGRFAVV</sequence>
<dbReference type="HAMAP" id="MF_01006">
    <property type="entry name" value="Undec_diphosphatase"/>
    <property type="match status" value="1"/>
</dbReference>
<evidence type="ECO:0000313" key="18">
    <source>
        <dbReference type="EMBL" id="USR91206.1"/>
    </source>
</evidence>
<keyword evidence="6 17" id="KW-0812">Transmembrane</keyword>
<proteinExistence type="inferred from homology"/>
<keyword evidence="19" id="KW-1185">Reference proteome</keyword>
<comment type="subcellular location">
    <subcellularLocation>
        <location evidence="1 17">Cell membrane</location>
        <topology evidence="1 17">Multi-pass membrane protein</topology>
    </subcellularLocation>
</comment>
<keyword evidence="8 17" id="KW-0133">Cell shape</keyword>
<evidence type="ECO:0000256" key="6">
    <source>
        <dbReference type="ARBA" id="ARBA00022692"/>
    </source>
</evidence>
<dbReference type="Pfam" id="PF02673">
    <property type="entry name" value="BacA"/>
    <property type="match status" value="1"/>
</dbReference>
<dbReference type="InterPro" id="IPR003824">
    <property type="entry name" value="UppP"/>
</dbReference>
<evidence type="ECO:0000256" key="13">
    <source>
        <dbReference type="ARBA" id="ARBA00023316"/>
    </source>
</evidence>
<evidence type="ECO:0000256" key="9">
    <source>
        <dbReference type="ARBA" id="ARBA00022984"/>
    </source>
</evidence>
<evidence type="ECO:0000256" key="8">
    <source>
        <dbReference type="ARBA" id="ARBA00022960"/>
    </source>
</evidence>
<evidence type="ECO:0000256" key="3">
    <source>
        <dbReference type="ARBA" id="ARBA00012374"/>
    </source>
</evidence>
<reference evidence="18" key="1">
    <citation type="submission" date="2022-06" db="EMBL/GenBank/DDBJ databases">
        <title>Genome sequence of Phormidium yuhuli AB48 isolated from an industrial photobioreactor environment.</title>
        <authorList>
            <person name="Qiu Y."/>
            <person name="Noonan A.J.C."/>
            <person name="Dofher K."/>
            <person name="Koch M."/>
            <person name="Kieft B."/>
            <person name="Lin X."/>
            <person name="Ziels R.M."/>
            <person name="Hallam S.J."/>
        </authorList>
    </citation>
    <scope>NUCLEOTIDE SEQUENCE</scope>
    <source>
        <strain evidence="18">AB48</strain>
    </source>
</reference>
<accession>A0ABY5AR09</accession>
<evidence type="ECO:0000256" key="15">
    <source>
        <dbReference type="ARBA" id="ARBA00032932"/>
    </source>
</evidence>
<feature type="transmembrane region" description="Helical" evidence="17">
    <location>
        <begin position="144"/>
        <end position="166"/>
    </location>
</feature>
<evidence type="ECO:0000256" key="5">
    <source>
        <dbReference type="ARBA" id="ARBA00022475"/>
    </source>
</evidence>
<comment type="catalytic activity">
    <reaction evidence="16 17">
        <text>di-trans,octa-cis-undecaprenyl diphosphate + H2O = di-trans,octa-cis-undecaprenyl phosphate + phosphate + H(+)</text>
        <dbReference type="Rhea" id="RHEA:28094"/>
        <dbReference type="ChEBI" id="CHEBI:15377"/>
        <dbReference type="ChEBI" id="CHEBI:15378"/>
        <dbReference type="ChEBI" id="CHEBI:43474"/>
        <dbReference type="ChEBI" id="CHEBI:58405"/>
        <dbReference type="ChEBI" id="CHEBI:60392"/>
        <dbReference type="EC" id="3.6.1.27"/>
    </reaction>
</comment>
<evidence type="ECO:0000256" key="7">
    <source>
        <dbReference type="ARBA" id="ARBA00022801"/>
    </source>
</evidence>